<accession>A0A7J7LEY1</accession>
<dbReference type="AlphaFoldDB" id="A0A7J7LEY1"/>
<evidence type="ECO:0000256" key="1">
    <source>
        <dbReference type="ARBA" id="ARBA00009861"/>
    </source>
</evidence>
<dbReference type="GO" id="GO:0016747">
    <property type="term" value="F:acyltransferase activity, transferring groups other than amino-acyl groups"/>
    <property type="evidence" value="ECO:0007669"/>
    <property type="project" value="TreeGrafter"/>
</dbReference>
<dbReference type="InterPro" id="IPR050317">
    <property type="entry name" value="Plant_Fungal_Acyltransferase"/>
</dbReference>
<dbReference type="PANTHER" id="PTHR31642">
    <property type="entry name" value="TRICHOTHECENE 3-O-ACETYLTRANSFERASE"/>
    <property type="match status" value="1"/>
</dbReference>
<dbReference type="OrthoDB" id="671439at2759"/>
<comment type="similarity">
    <text evidence="1">Belongs to the plant acyltransferase family.</text>
</comment>
<dbReference type="InterPro" id="IPR023213">
    <property type="entry name" value="CAT-like_dom_sf"/>
</dbReference>
<proteinExistence type="inferred from homology"/>
<gene>
    <name evidence="2" type="ORF">GIB67_018277</name>
</gene>
<dbReference type="PANTHER" id="PTHR31642:SF316">
    <property type="entry name" value="PROTEIN ECERIFERUM 26-LIKE"/>
    <property type="match status" value="1"/>
</dbReference>
<name>A0A7J7LEY1_9MAGN</name>
<dbReference type="Proteomes" id="UP000541444">
    <property type="component" value="Unassembled WGS sequence"/>
</dbReference>
<evidence type="ECO:0000313" key="2">
    <source>
        <dbReference type="EMBL" id="KAF6141187.1"/>
    </source>
</evidence>
<sequence>MNDFEGGGLAIGLSCPHMHADPTCATLFLKSWTELYCRAAMAHHPFFHPPGLSGRANPNTGTKSAKYYETKSRAEPTSSVKLSTVTFRFSDTTIKKCLSEIQTKYPSATPFDMLTALFWSSVTRAKNHSHEKQCSLSIGIDFRKLLHAPLPHGFFGNALHFSKLESDVDAMEEGGLAYVSGVVHEHLSSLDEEDYWSVIDWFESQKGEGGKFAPPFIMYGPELTCVNMEHLSAYNAVLEDMKPIHVSYHVGNIEGEGLIFVLPSPEEGLGRTVIVTLPSDQTVKLCDDPAILGLDPIFLISGR</sequence>
<dbReference type="EMBL" id="JACGCM010002331">
    <property type="protein sequence ID" value="KAF6141187.1"/>
    <property type="molecule type" value="Genomic_DNA"/>
</dbReference>
<evidence type="ECO:0000313" key="3">
    <source>
        <dbReference type="Proteomes" id="UP000541444"/>
    </source>
</evidence>
<protein>
    <submittedName>
        <fullName evidence="2">Uncharacterized protein</fullName>
    </submittedName>
</protein>
<keyword evidence="3" id="KW-1185">Reference proteome</keyword>
<reference evidence="2 3" key="1">
    <citation type="journal article" date="2020" name="IScience">
        <title>Genome Sequencing of the Endangered Kingdonia uniflora (Circaeasteraceae, Ranunculales) Reveals Potential Mechanisms of Evolutionary Specialization.</title>
        <authorList>
            <person name="Sun Y."/>
            <person name="Deng T."/>
            <person name="Zhang A."/>
            <person name="Moore M.J."/>
            <person name="Landis J.B."/>
            <person name="Lin N."/>
            <person name="Zhang H."/>
            <person name="Zhang X."/>
            <person name="Huang J."/>
            <person name="Zhang X."/>
            <person name="Sun H."/>
            <person name="Wang H."/>
        </authorList>
    </citation>
    <scope>NUCLEOTIDE SEQUENCE [LARGE SCALE GENOMIC DNA]</scope>
    <source>
        <strain evidence="2">TB1705</strain>
        <tissue evidence="2">Leaf</tissue>
    </source>
</reference>
<dbReference type="Pfam" id="PF02458">
    <property type="entry name" value="Transferase"/>
    <property type="match status" value="1"/>
</dbReference>
<organism evidence="2 3">
    <name type="scientific">Kingdonia uniflora</name>
    <dbReference type="NCBI Taxonomy" id="39325"/>
    <lineage>
        <taxon>Eukaryota</taxon>
        <taxon>Viridiplantae</taxon>
        <taxon>Streptophyta</taxon>
        <taxon>Embryophyta</taxon>
        <taxon>Tracheophyta</taxon>
        <taxon>Spermatophyta</taxon>
        <taxon>Magnoliopsida</taxon>
        <taxon>Ranunculales</taxon>
        <taxon>Circaeasteraceae</taxon>
        <taxon>Kingdonia</taxon>
    </lineage>
</organism>
<comment type="caution">
    <text evidence="2">The sequence shown here is derived from an EMBL/GenBank/DDBJ whole genome shotgun (WGS) entry which is preliminary data.</text>
</comment>
<dbReference type="Gene3D" id="3.30.559.10">
    <property type="entry name" value="Chloramphenicol acetyltransferase-like domain"/>
    <property type="match status" value="2"/>
</dbReference>